<dbReference type="InterPro" id="IPR022385">
    <property type="entry name" value="Rhs_assc_core"/>
</dbReference>
<gene>
    <name evidence="2" type="ORF">KSS94_00780</name>
</gene>
<accession>A0ABX8N792</accession>
<evidence type="ECO:0000256" key="1">
    <source>
        <dbReference type="SAM" id="MobiDB-lite"/>
    </source>
</evidence>
<dbReference type="Proteomes" id="UP001046350">
    <property type="component" value="Chromosome"/>
</dbReference>
<feature type="compositionally biased region" description="Polar residues" evidence="1">
    <location>
        <begin position="168"/>
        <end position="180"/>
    </location>
</feature>
<evidence type="ECO:0000313" key="3">
    <source>
        <dbReference type="Proteomes" id="UP001046350"/>
    </source>
</evidence>
<dbReference type="NCBIfam" id="TIGR03696">
    <property type="entry name" value="Rhs_assc_core"/>
    <property type="match status" value="1"/>
</dbReference>
<dbReference type="RefSeq" id="WP_217841219.1">
    <property type="nucleotide sequence ID" value="NZ_CP077076.1"/>
</dbReference>
<organism evidence="2 3">
    <name type="scientific">Pseudomonas fakonensis</name>
    <dbReference type="NCBI Taxonomy" id="2842355"/>
    <lineage>
        <taxon>Bacteria</taxon>
        <taxon>Pseudomonadati</taxon>
        <taxon>Pseudomonadota</taxon>
        <taxon>Gammaproteobacteria</taxon>
        <taxon>Pseudomonadales</taxon>
        <taxon>Pseudomonadaceae</taxon>
        <taxon>Pseudomonas</taxon>
    </lineage>
</organism>
<reference evidence="2" key="1">
    <citation type="journal article" date="2021" name="Microorganisms">
        <title>The Ever-Expanding Pseudomonas Genus: Description of 43 New Species and Partition of the Pseudomonas putida Group.</title>
        <authorList>
            <person name="Girard L."/>
            <person name="Lood C."/>
            <person name="Hofte M."/>
            <person name="Vandamme P."/>
            <person name="Rokni-Zadeh H."/>
            <person name="van Noort V."/>
            <person name="Lavigne R."/>
            <person name="De Mot R."/>
        </authorList>
    </citation>
    <scope>NUCLEOTIDE SEQUENCE</scope>
    <source>
        <strain evidence="2">COW40</strain>
    </source>
</reference>
<evidence type="ECO:0000313" key="2">
    <source>
        <dbReference type="EMBL" id="QXH51715.1"/>
    </source>
</evidence>
<feature type="region of interest" description="Disordered" evidence="1">
    <location>
        <begin position="166"/>
        <end position="190"/>
    </location>
</feature>
<name>A0ABX8N792_9PSED</name>
<keyword evidence="3" id="KW-1185">Reference proteome</keyword>
<dbReference type="EMBL" id="CP077076">
    <property type="protein sequence ID" value="QXH51715.1"/>
    <property type="molecule type" value="Genomic_DNA"/>
</dbReference>
<proteinExistence type="predicted"/>
<protein>
    <submittedName>
        <fullName evidence="2">RHS repeat-associated core domain-containing protein</fullName>
    </submittedName>
</protein>
<sequence>MATRLFYQGKKLHTLINDGISSSLLHTANIAHAEYRTTAQGVESLLMATNEPGSVLQARSSSDRVQVLSYTAYGDAPAHLSVMQTLMFNSEWREPITGGYFLGNGYRLLNTVLRRFNLPDNMSPFGAGGLNAYAYCSGDPINKTDPSGHMEKPVFKTPQLKPRAPILQSRSSHPSQTALSSLRHDVQPHWSPTSPEVFKRRVEYLTDIYTIARNLYPDDTYQAAPGSILDSARGRFFEMGVHLYRNGQEGAAAFALAYANNKAPLTPNELSRINYDNDTLAFGQLLMQKENYQEASPAELLSQLAIRLRSN</sequence>